<comment type="caution">
    <text evidence="1">The sequence shown here is derived from an EMBL/GenBank/DDBJ whole genome shotgun (WGS) entry which is preliminary data.</text>
</comment>
<sequence>EIEYRMAGLYFMLQKAEKGHFHLNNGLKLDFEYYIIIEELFPSIFARKSVKDKIKTHLNSCS</sequence>
<dbReference type="AlphaFoldDB" id="A0A7C2R7U9"/>
<dbReference type="EMBL" id="DSEE01000505">
    <property type="protein sequence ID" value="HER40947.1"/>
    <property type="molecule type" value="Genomic_DNA"/>
</dbReference>
<reference evidence="1" key="1">
    <citation type="journal article" date="2020" name="mSystems">
        <title>Genome- and Community-Level Interaction Insights into Carbon Utilization and Element Cycling Functions of Hydrothermarchaeota in Hydrothermal Sediment.</title>
        <authorList>
            <person name="Zhou Z."/>
            <person name="Liu Y."/>
            <person name="Xu W."/>
            <person name="Pan J."/>
            <person name="Luo Z.H."/>
            <person name="Li M."/>
        </authorList>
    </citation>
    <scope>NUCLEOTIDE SEQUENCE [LARGE SCALE GENOMIC DNA]</scope>
    <source>
        <strain evidence="1">SpSt-1235</strain>
    </source>
</reference>
<evidence type="ECO:0000313" key="1">
    <source>
        <dbReference type="EMBL" id="HER40947.1"/>
    </source>
</evidence>
<gene>
    <name evidence="1" type="ORF">ENO10_06985</name>
</gene>
<protein>
    <submittedName>
        <fullName evidence="1">Uncharacterized protein</fullName>
    </submittedName>
</protein>
<proteinExistence type="predicted"/>
<name>A0A7C2R7U9_9FLAO</name>
<dbReference type="Proteomes" id="UP000885753">
    <property type="component" value="Unassembled WGS sequence"/>
</dbReference>
<accession>A0A7C2R7U9</accession>
<organism evidence="1">
    <name type="scientific">Salinimicrobium catena</name>
    <dbReference type="NCBI Taxonomy" id="390640"/>
    <lineage>
        <taxon>Bacteria</taxon>
        <taxon>Pseudomonadati</taxon>
        <taxon>Bacteroidota</taxon>
        <taxon>Flavobacteriia</taxon>
        <taxon>Flavobacteriales</taxon>
        <taxon>Flavobacteriaceae</taxon>
        <taxon>Salinimicrobium</taxon>
    </lineage>
</organism>
<feature type="non-terminal residue" evidence="1">
    <location>
        <position position="1"/>
    </location>
</feature>